<evidence type="ECO:0000313" key="4">
    <source>
        <dbReference type="EMBL" id="RLV61714.1"/>
    </source>
</evidence>
<evidence type="ECO:0000256" key="1">
    <source>
        <dbReference type="ARBA" id="ARBA00022729"/>
    </source>
</evidence>
<name>A0A3L8Q2E7_9GAMM</name>
<dbReference type="SUPFAM" id="SSF56925">
    <property type="entry name" value="OMPA-like"/>
    <property type="match status" value="1"/>
</dbReference>
<dbReference type="InterPro" id="IPR011250">
    <property type="entry name" value="OMP/PagP_B-barrel"/>
</dbReference>
<protein>
    <submittedName>
        <fullName evidence="4">Porin family protein</fullName>
    </submittedName>
</protein>
<dbReference type="RefSeq" id="WP_121837113.1">
    <property type="nucleotide sequence ID" value="NZ_ML014753.1"/>
</dbReference>
<feature type="signal peptide" evidence="2">
    <location>
        <begin position="1"/>
        <end position="20"/>
    </location>
</feature>
<dbReference type="OrthoDB" id="6266843at2"/>
<dbReference type="Proteomes" id="UP000281474">
    <property type="component" value="Unassembled WGS sequence"/>
</dbReference>
<feature type="domain" description="Outer membrane protein beta-barrel" evidence="3">
    <location>
        <begin position="9"/>
        <end position="197"/>
    </location>
</feature>
<keyword evidence="5" id="KW-1185">Reference proteome</keyword>
<dbReference type="Gene3D" id="2.40.160.20">
    <property type="match status" value="1"/>
</dbReference>
<evidence type="ECO:0000313" key="5">
    <source>
        <dbReference type="Proteomes" id="UP000281474"/>
    </source>
</evidence>
<accession>A0A3L8Q2E7</accession>
<reference evidence="4 5" key="1">
    <citation type="submission" date="2018-09" db="EMBL/GenBank/DDBJ databases">
        <title>Phylogeny of the Shewanellaceae, and recommendation for two new genera, Pseudoshewanella and Parashewanella.</title>
        <authorList>
            <person name="Wang G."/>
        </authorList>
    </citation>
    <scope>NUCLEOTIDE SEQUENCE [LARGE SCALE GENOMIC DNA]</scope>
    <source>
        <strain evidence="4 5">C51</strain>
    </source>
</reference>
<dbReference type="Pfam" id="PF13505">
    <property type="entry name" value="OMP_b-brl"/>
    <property type="match status" value="1"/>
</dbReference>
<evidence type="ECO:0000256" key="2">
    <source>
        <dbReference type="SAM" id="SignalP"/>
    </source>
</evidence>
<proteinExistence type="predicted"/>
<feature type="chain" id="PRO_5018184580" evidence="2">
    <location>
        <begin position="21"/>
        <end position="197"/>
    </location>
</feature>
<organism evidence="4 5">
    <name type="scientific">Parashewanella curva</name>
    <dbReference type="NCBI Taxonomy" id="2338552"/>
    <lineage>
        <taxon>Bacteria</taxon>
        <taxon>Pseudomonadati</taxon>
        <taxon>Pseudomonadota</taxon>
        <taxon>Gammaproteobacteria</taxon>
        <taxon>Alteromonadales</taxon>
        <taxon>Shewanellaceae</taxon>
        <taxon>Parashewanella</taxon>
    </lineage>
</organism>
<dbReference type="EMBL" id="QZEI01000001">
    <property type="protein sequence ID" value="RLV61714.1"/>
    <property type="molecule type" value="Genomic_DNA"/>
</dbReference>
<sequence>MKNTLSFAALCCIFSFSAAADEIEHHHISTGLSLGTIQTTSKLKFNEDYSLMSHDIAYQYRFNQDWALEVGYRYGSPPSIYAAFGRIFGQEFEFDKVKSMRLAGVYNWSLSRRNLLQAKLGIQQYNVKYTIIDVEKDEPNGVKRVYNGYTKSGANAFVGLGWKYQFDSGLSLGIDFDYQPMEVAKTQSFTFNVGYRF</sequence>
<keyword evidence="1 2" id="KW-0732">Signal</keyword>
<dbReference type="AlphaFoldDB" id="A0A3L8Q2E7"/>
<evidence type="ECO:0000259" key="3">
    <source>
        <dbReference type="Pfam" id="PF13505"/>
    </source>
</evidence>
<dbReference type="InterPro" id="IPR027385">
    <property type="entry name" value="Beta-barrel_OMP"/>
</dbReference>
<gene>
    <name evidence="4" type="ORF">D5018_00935</name>
</gene>
<comment type="caution">
    <text evidence="4">The sequence shown here is derived from an EMBL/GenBank/DDBJ whole genome shotgun (WGS) entry which is preliminary data.</text>
</comment>